<evidence type="ECO:0000313" key="4">
    <source>
        <dbReference type="Proteomes" id="UP000789706"/>
    </source>
</evidence>
<reference evidence="3" key="1">
    <citation type="submission" date="2021-06" db="EMBL/GenBank/DDBJ databases">
        <authorList>
            <person name="Kallberg Y."/>
            <person name="Tangrot J."/>
            <person name="Rosling A."/>
        </authorList>
    </citation>
    <scope>NUCLEOTIDE SEQUENCE</scope>
    <source>
        <strain evidence="3">AZ414A</strain>
    </source>
</reference>
<proteinExistence type="predicted"/>
<evidence type="ECO:0000259" key="2">
    <source>
        <dbReference type="Pfam" id="PF20262"/>
    </source>
</evidence>
<dbReference type="GO" id="GO:0005261">
    <property type="term" value="F:monoatomic cation channel activity"/>
    <property type="evidence" value="ECO:0007669"/>
    <property type="project" value="TreeGrafter"/>
</dbReference>
<dbReference type="Pfam" id="PF20262">
    <property type="entry name" value="UNC80_C"/>
    <property type="match status" value="2"/>
</dbReference>
<evidence type="ECO:0000256" key="1">
    <source>
        <dbReference type="SAM" id="MobiDB-lite"/>
    </source>
</evidence>
<organism evidence="3 4">
    <name type="scientific">Diversispora eburnea</name>
    <dbReference type="NCBI Taxonomy" id="1213867"/>
    <lineage>
        <taxon>Eukaryota</taxon>
        <taxon>Fungi</taxon>
        <taxon>Fungi incertae sedis</taxon>
        <taxon>Mucoromycota</taxon>
        <taxon>Glomeromycotina</taxon>
        <taxon>Glomeromycetes</taxon>
        <taxon>Diversisporales</taxon>
        <taxon>Diversisporaceae</taxon>
        <taxon>Diversispora</taxon>
    </lineage>
</organism>
<feature type="compositionally biased region" description="Basic and acidic residues" evidence="1">
    <location>
        <begin position="96"/>
        <end position="105"/>
    </location>
</feature>
<dbReference type="OrthoDB" id="5584001at2759"/>
<dbReference type="PANTHER" id="PTHR31781:SF1">
    <property type="entry name" value="PROTEIN UNC-80 HOMOLOG"/>
    <property type="match status" value="1"/>
</dbReference>
<comment type="caution">
    <text evidence="3">The sequence shown here is derived from an EMBL/GenBank/DDBJ whole genome shotgun (WGS) entry which is preliminary data.</text>
</comment>
<evidence type="ECO:0000313" key="3">
    <source>
        <dbReference type="EMBL" id="CAG8460271.1"/>
    </source>
</evidence>
<keyword evidence="4" id="KW-1185">Reference proteome</keyword>
<dbReference type="GO" id="GO:0055080">
    <property type="term" value="P:monoatomic cation homeostasis"/>
    <property type="evidence" value="ECO:0007669"/>
    <property type="project" value="TreeGrafter"/>
</dbReference>
<dbReference type="InterPro" id="IPR046460">
    <property type="entry name" value="UNC80_C"/>
</dbReference>
<sequence>MDNLEESNNGPGSKESKVDNKIESNESIFFEDPLEVTSGEYETTSSLKKITTKTAPDLHYSSRWKMLREHILIEENVPPSPPQSSVLTDKEEDETETSKVKRENNQSRPLRGVLRFKTTVQQRTESNKMEKDIEKLMSRKYSNNTLHGTTGSTVGTIGHQASYFQRLDNFGDRDQVNFMSDLFNILKQNKHVIRLPDMNECNQALDIFEFLKSTFRPLDENENFERILWCCKILETRNVQIRSRMCGIVEKFLNSTASNSFLPTSVPAIHSLIYTFVHTLVVTSVGIEGTEESIQLYKMIKGFLERLAAGTLISLDEEISIGNTRVQIQKYDSIARCIFMEGLVKCLLVKDFQLRKYVMENLISKYWITPDPTMKILYEHVIQFFAQATFEILSDQNSFINDLENGSLPYIILHILTNRLPANSLQDMSPHVVRSLIKFGGKEQSSDKGSLTSSTENLLLIPGVQKQSDNDALKLAKLYIESFWSEGWKNEIIELLKEAFEQDSLERIITIFEQMVFDVNEEIGREIVAATISDLFSKIVELQPENSRNLKQLLLTLSSKYRTEFFKPMLACVASDSESKVAEQLHLITTLRNYISGIELFMQDAELMTVIILSDVSSGTSKDDKHQSKLSTTSNVSKVSWGSTTLGQCAIIMEFLWTVRQLRLYQSEVIINSGSAYTQIEIYAKKFLNELELRLAVFMTAKEKTKLIPMPLRVLLSNLFFEIRLYCKTTNRPGWLSKMIDWLILSAPGSEIYHDSVIIGGTMANSSEELDVNEDQLNEVELIFQRVKDVYEKLDDWTSTELERKDDLPDGPVPAIPKSMPIISIPQKSKNSLVSYNNIRKRYSVSPSPKPSMHQSSSLPEGSRLYWFNNFKDNLADSILALLVAIYLSLMINEYTRLGPYIWNRFLNDREHKQFVSSAFLFIQCAEKSPNVIKDLMMRDLYSTNALVRSMTIRKISSIFGHRNQLLSQPYVSDSSRRRPFRAQAPPISFVPTELGNQFMMSYESSRAHKVTTNDTLSADVRKRIQEFGWEDDDPSDLELFKRIETPISLLPTFYLDEEEFKIAEESAAQEKIRRNVRGVNNNAASNNKSQPSSSKRRGISIPILCSFSMPLVDLLDDAHGGVYNLTKELIMYFLRDDPSLFLRIFFSDLGIMNVEKQKELITRIRFLISMQHLFPPNFTHILFNHLAGILKWYSRDNKENGLALMTYVIPTLAEMVPAINNLLVRDFRKNKIEHIICNNGQFWFSEGTPVTMFPRNLTDNRIRFHILSVPLELFQVAILRIGHIHFMTNYVVKCPHEVYSIKKMIHAFAPFPLSDDYGQSKSTEMNNEEDRFLPDINKRGKRISELSNMHSRKIKDYKLLSALRARSWLNFLLEFLKRLNTNYNDRNELNLFLSGANDILLEHSGDFGIVGQTLVLYMTVATKFRRLFDTNRGYSIFIPALFKIFCELENIKPIRSAITFTWIKFFNVHGESFIFQALGCLTPIILKGSAKSTTTGEWICSSLYELFKALNFPAKFVDTLGIFDIVDELDTSDFLIVESPSLLFNNTINNTLTSTFGNSFSGKLKTGLLGTHGDKIFSLDDLVRLFLTIIAYDPGSLRAEQFVHILQYLIPHLLQESSSVRSLVVEGIAALIEVFLKFSKSSKPLLSSTGISGSGIINIDTTEGNLDVNDTTSFNIQWINDATTQAFGKQWKQNDRMKIKRQFLTLIQVYKLHDGMLSDNSHNKMANIIRLMIKDYSTIKMRISTGFLKNYIRDALLFNTTFEDSRKPLLSILRQLSTSFRQHYKSIDFSGLIEGLALIVTNKCRFTINDHSMANILKEKFISFGFSVVLKSDWGEEGTEALQLRLCNSLIELFVAMMTHSELDMLSEIDKYLPSHQLMAYIIIPICLKYKPENAIFTPLPSKFDPRDANAKICWNRLLAYVTKACNKDFMQRKISRKSSFRSTNVPLNNEINKDIDGSEMEVQPKKVMSTSESAATFIISFTALKILLIRAEKYITQTNGMWVHIAQFIRQSLASSGKLRTGFYSSNSSPSASTTNFNTNIESRNDNLGISLQSDRVSFLSQGNNNNSHLSKPFPTTAHEFVLWTFLELILFYKLPINLYLRTFIHQKLQNTSSINSTNVNGPPIGIQQALNKSLEKEPSINGRNKFRINKNNPGSHHGGYNSVFSGVGNGTHANNLINETFKAYSNVCTLMGYQNNKNSQQELEAWSYRQVLEKLREETKLVSEAFKGTFKVSGNDETAGNGIDGSSITSNIPICGFE</sequence>
<dbReference type="EMBL" id="CAJVPK010000149">
    <property type="protein sequence ID" value="CAG8460271.1"/>
    <property type="molecule type" value="Genomic_DNA"/>
</dbReference>
<dbReference type="GO" id="GO:0034703">
    <property type="term" value="C:cation channel complex"/>
    <property type="evidence" value="ECO:0007669"/>
    <property type="project" value="TreeGrafter"/>
</dbReference>
<dbReference type="PANTHER" id="PTHR31781">
    <property type="entry name" value="UNC80"/>
    <property type="match status" value="1"/>
</dbReference>
<feature type="compositionally biased region" description="Polar residues" evidence="1">
    <location>
        <begin position="1"/>
        <end position="11"/>
    </location>
</feature>
<protein>
    <submittedName>
        <fullName evidence="3">1797_t:CDS:1</fullName>
    </submittedName>
</protein>
<gene>
    <name evidence="3" type="ORF">DEBURN_LOCUS2641</name>
</gene>
<accession>A0A9N8VMZ0</accession>
<name>A0A9N8VMZ0_9GLOM</name>
<feature type="region of interest" description="Disordered" evidence="1">
    <location>
        <begin position="1"/>
        <end position="29"/>
    </location>
</feature>
<feature type="domain" description="Protein UNC80 C-terminal" evidence="2">
    <location>
        <begin position="1350"/>
        <end position="1528"/>
    </location>
</feature>
<dbReference type="Proteomes" id="UP000789706">
    <property type="component" value="Unassembled WGS sequence"/>
</dbReference>
<feature type="region of interest" description="Disordered" evidence="1">
    <location>
        <begin position="74"/>
        <end position="108"/>
    </location>
</feature>
<feature type="compositionally biased region" description="Basic and acidic residues" evidence="1">
    <location>
        <begin position="14"/>
        <end position="24"/>
    </location>
</feature>
<feature type="domain" description="Protein UNC80 C-terminal" evidence="2">
    <location>
        <begin position="1104"/>
        <end position="1230"/>
    </location>
</feature>